<evidence type="ECO:0000313" key="1">
    <source>
        <dbReference type="EMBL" id="AYW50212.1"/>
    </source>
</evidence>
<dbReference type="RefSeq" id="WP_103892508.1">
    <property type="nucleotide sequence ID" value="NZ_CP027768.1"/>
</dbReference>
<dbReference type="EMBL" id="CP027768">
    <property type="protein sequence ID" value="AYW50212.1"/>
    <property type="molecule type" value="Genomic_DNA"/>
</dbReference>
<evidence type="ECO:0000313" key="2">
    <source>
        <dbReference type="Proteomes" id="UP000280475"/>
    </source>
</evidence>
<gene>
    <name evidence="1" type="ORF">C7H83_06925</name>
</gene>
<dbReference type="AlphaFoldDB" id="A0A3G5FIP6"/>
<organism evidence="1 2">
    <name type="scientific">Tetragenococcus halophilus</name>
    <name type="common">Pediococcus halophilus</name>
    <dbReference type="NCBI Taxonomy" id="51669"/>
    <lineage>
        <taxon>Bacteria</taxon>
        <taxon>Bacillati</taxon>
        <taxon>Bacillota</taxon>
        <taxon>Bacilli</taxon>
        <taxon>Lactobacillales</taxon>
        <taxon>Enterococcaceae</taxon>
        <taxon>Tetragenococcus</taxon>
    </lineage>
</organism>
<dbReference type="Proteomes" id="UP000280475">
    <property type="component" value="Chromosome"/>
</dbReference>
<reference evidence="1 2" key="1">
    <citation type="journal article" date="2012" name="Int. J. Syst. Evol. Microbiol.">
        <title>Characterization of Tetragenococcus strains from sugar thick juice reveals a novel species, Tetragenococcus osmophilus sp. nov., and divides Tetragenococcus halophilus into two subspecies, T. halophilus subsp. halophilus subsp. nov. and T. halophilus subsp. flandriensis subsp. nov.</title>
        <authorList>
            <person name="Juste A."/>
            <person name="Van Trappen S."/>
            <person name="Verreth C."/>
            <person name="Cleenwerck I."/>
            <person name="De Vos P."/>
            <person name="Lievens B."/>
            <person name="Willems K.A."/>
        </authorList>
    </citation>
    <scope>NUCLEOTIDE SEQUENCE [LARGE SCALE GENOMIC DNA]</scope>
    <source>
        <strain evidence="1 2">LMG 26042</strain>
    </source>
</reference>
<accession>A0A3G5FIP6</accession>
<proteinExistence type="predicted"/>
<protein>
    <submittedName>
        <fullName evidence="1">Uncharacterized protein</fullName>
    </submittedName>
</protein>
<name>A0A3G5FIP6_TETHA</name>
<sequence>MLTAKETELERLERLAYLKDEDNRYYDEWEKLKDKLFNDEDTRKYTARYIPILVQFRSGESQTYESKAAACEALKTSFRTLREHLDNDKPVKNGKLKGCYFYSVDKHSGKESR</sequence>